<keyword evidence="7" id="KW-1185">Reference proteome</keyword>
<evidence type="ECO:0000256" key="1">
    <source>
        <dbReference type="ARBA" id="ARBA00004123"/>
    </source>
</evidence>
<evidence type="ECO:0000256" key="2">
    <source>
        <dbReference type="ARBA" id="ARBA00023015"/>
    </source>
</evidence>
<name>A0A2G9GJI9_9LAMI</name>
<dbReference type="InterPro" id="IPR044660">
    <property type="entry name" value="IBH1-like"/>
</dbReference>
<dbReference type="AlphaFoldDB" id="A0A2G9GJI9"/>
<keyword evidence="3" id="KW-0804">Transcription</keyword>
<dbReference type="GO" id="GO:0006355">
    <property type="term" value="P:regulation of DNA-templated transcription"/>
    <property type="evidence" value="ECO:0007669"/>
    <property type="project" value="InterPro"/>
</dbReference>
<dbReference type="CDD" id="cd11444">
    <property type="entry name" value="bHLH_AtIBH1_like"/>
    <property type="match status" value="1"/>
</dbReference>
<evidence type="ECO:0000256" key="4">
    <source>
        <dbReference type="ARBA" id="ARBA00023242"/>
    </source>
</evidence>
<sequence>MGGWYLQEIHVITCAFFPFVFFGVGPYPVINPVPFSPPTTVTSFAYLVLAKNQQIPQKKLPSETSHRNGEVEDLSAAAFGFVGRSRGRRRRTHSRKISKGAADGGGGDYTDEKAEVEEKIVALQKIVPGGEALAVEKLFEETAEYILTLEWQVKALRFLAGIVEGSEKEERKLGG</sequence>
<proteinExistence type="predicted"/>
<dbReference type="OrthoDB" id="1363133at2759"/>
<organism evidence="6 7">
    <name type="scientific">Handroanthus impetiginosus</name>
    <dbReference type="NCBI Taxonomy" id="429701"/>
    <lineage>
        <taxon>Eukaryota</taxon>
        <taxon>Viridiplantae</taxon>
        <taxon>Streptophyta</taxon>
        <taxon>Embryophyta</taxon>
        <taxon>Tracheophyta</taxon>
        <taxon>Spermatophyta</taxon>
        <taxon>Magnoliopsida</taxon>
        <taxon>eudicotyledons</taxon>
        <taxon>Gunneridae</taxon>
        <taxon>Pentapetalae</taxon>
        <taxon>asterids</taxon>
        <taxon>lamiids</taxon>
        <taxon>Lamiales</taxon>
        <taxon>Bignoniaceae</taxon>
        <taxon>Crescentiina</taxon>
        <taxon>Tabebuia alliance</taxon>
        <taxon>Handroanthus</taxon>
    </lineage>
</organism>
<dbReference type="EMBL" id="NKXS01004757">
    <property type="protein sequence ID" value="PIN05459.1"/>
    <property type="molecule type" value="Genomic_DNA"/>
</dbReference>
<keyword evidence="4" id="KW-0539">Nucleus</keyword>
<dbReference type="STRING" id="429701.A0A2G9GJI9"/>
<evidence type="ECO:0000313" key="6">
    <source>
        <dbReference type="EMBL" id="PIN05459.1"/>
    </source>
</evidence>
<evidence type="ECO:0000256" key="3">
    <source>
        <dbReference type="ARBA" id="ARBA00023163"/>
    </source>
</evidence>
<feature type="region of interest" description="Disordered" evidence="5">
    <location>
        <begin position="85"/>
        <end position="110"/>
    </location>
</feature>
<dbReference type="PANTHER" id="PTHR33124:SF43">
    <property type="entry name" value="TRANSCRIPTION FACTOR PAR2"/>
    <property type="match status" value="1"/>
</dbReference>
<keyword evidence="2" id="KW-0805">Transcription regulation</keyword>
<evidence type="ECO:0000256" key="5">
    <source>
        <dbReference type="SAM" id="MobiDB-lite"/>
    </source>
</evidence>
<protein>
    <recommendedName>
        <fullName evidence="8">BHLH domain-containing protein</fullName>
    </recommendedName>
</protein>
<dbReference type="Proteomes" id="UP000231279">
    <property type="component" value="Unassembled WGS sequence"/>
</dbReference>
<dbReference type="GO" id="GO:0005634">
    <property type="term" value="C:nucleus"/>
    <property type="evidence" value="ECO:0007669"/>
    <property type="project" value="UniProtKB-SubCell"/>
</dbReference>
<reference evidence="7" key="1">
    <citation type="journal article" date="2018" name="Gigascience">
        <title>Genome assembly of the Pink Ipe (Handroanthus impetiginosus, Bignoniaceae), a highly valued, ecologically keystone Neotropical timber forest tree.</title>
        <authorList>
            <person name="Silva-Junior O.B."/>
            <person name="Grattapaglia D."/>
            <person name="Novaes E."/>
            <person name="Collevatti R.G."/>
        </authorList>
    </citation>
    <scope>NUCLEOTIDE SEQUENCE [LARGE SCALE GENOMIC DNA]</scope>
    <source>
        <strain evidence="7">cv. UFG-1</strain>
    </source>
</reference>
<gene>
    <name evidence="6" type="ORF">CDL12_22002</name>
</gene>
<comment type="caution">
    <text evidence="6">The sequence shown here is derived from an EMBL/GenBank/DDBJ whole genome shotgun (WGS) entry which is preliminary data.</text>
</comment>
<accession>A0A2G9GJI9</accession>
<feature type="compositionally biased region" description="Basic residues" evidence="5">
    <location>
        <begin position="85"/>
        <end position="98"/>
    </location>
</feature>
<evidence type="ECO:0008006" key="8">
    <source>
        <dbReference type="Google" id="ProtNLM"/>
    </source>
</evidence>
<dbReference type="InterPro" id="IPR044549">
    <property type="entry name" value="bHLH_AtIBH1-like"/>
</dbReference>
<evidence type="ECO:0000313" key="7">
    <source>
        <dbReference type="Proteomes" id="UP000231279"/>
    </source>
</evidence>
<comment type="subcellular location">
    <subcellularLocation>
        <location evidence="1">Nucleus</location>
    </subcellularLocation>
</comment>
<dbReference type="PANTHER" id="PTHR33124">
    <property type="entry name" value="TRANSCRIPTION FACTOR IBH1-LIKE 1"/>
    <property type="match status" value="1"/>
</dbReference>